<evidence type="ECO:0000313" key="2">
    <source>
        <dbReference type="Proteomes" id="UP000075809"/>
    </source>
</evidence>
<keyword evidence="1" id="KW-0687">Ribonucleoprotein</keyword>
<organism evidence="1 2">
    <name type="scientific">Mycetomoellerius zeteki</name>
    <dbReference type="NCBI Taxonomy" id="64791"/>
    <lineage>
        <taxon>Eukaryota</taxon>
        <taxon>Metazoa</taxon>
        <taxon>Ecdysozoa</taxon>
        <taxon>Arthropoda</taxon>
        <taxon>Hexapoda</taxon>
        <taxon>Insecta</taxon>
        <taxon>Pterygota</taxon>
        <taxon>Neoptera</taxon>
        <taxon>Endopterygota</taxon>
        <taxon>Hymenoptera</taxon>
        <taxon>Apocrita</taxon>
        <taxon>Aculeata</taxon>
        <taxon>Formicoidea</taxon>
        <taxon>Formicidae</taxon>
        <taxon>Myrmicinae</taxon>
        <taxon>Mycetomoellerius</taxon>
    </lineage>
</organism>
<dbReference type="AlphaFoldDB" id="A0A151X8T9"/>
<dbReference type="InterPro" id="IPR019374">
    <property type="entry name" value="Ribosomal_mS22"/>
</dbReference>
<dbReference type="KEGG" id="mzt:108721501"/>
<dbReference type="PANTHER" id="PTHR13071:SF4">
    <property type="entry name" value="SMALL RIBOSOMAL SUBUNIT PROTEIN MS22"/>
    <property type="match status" value="1"/>
</dbReference>
<keyword evidence="1" id="KW-0689">Ribosomal protein</keyword>
<dbReference type="GO" id="GO:0005763">
    <property type="term" value="C:mitochondrial small ribosomal subunit"/>
    <property type="evidence" value="ECO:0007669"/>
    <property type="project" value="TreeGrafter"/>
</dbReference>
<dbReference type="GO" id="GO:0003735">
    <property type="term" value="F:structural constituent of ribosome"/>
    <property type="evidence" value="ECO:0007669"/>
    <property type="project" value="TreeGrafter"/>
</dbReference>
<keyword evidence="2" id="KW-1185">Reference proteome</keyword>
<reference evidence="1 2" key="1">
    <citation type="submission" date="2015-09" db="EMBL/GenBank/DDBJ databases">
        <title>Trachymyrmex zeteki WGS genome.</title>
        <authorList>
            <person name="Nygaard S."/>
            <person name="Hu H."/>
            <person name="Boomsma J."/>
            <person name="Zhang G."/>
        </authorList>
    </citation>
    <scope>NUCLEOTIDE SEQUENCE [LARGE SCALE GENOMIC DNA]</scope>
    <source>
        <strain evidence="1">Tzet28-1</strain>
        <tissue evidence="1">Whole body</tissue>
    </source>
</reference>
<accession>A0A151X8T9</accession>
<dbReference type="Proteomes" id="UP000075809">
    <property type="component" value="Unassembled WGS sequence"/>
</dbReference>
<dbReference type="PANTHER" id="PTHR13071">
    <property type="entry name" value="MITOCHONDRIAL 28S RIBOSOMAL PROTEIN S22"/>
    <property type="match status" value="1"/>
</dbReference>
<dbReference type="EMBL" id="KQ982409">
    <property type="protein sequence ID" value="KYQ56795.1"/>
    <property type="molecule type" value="Genomic_DNA"/>
</dbReference>
<proteinExistence type="predicted"/>
<dbReference type="Pfam" id="PF10245">
    <property type="entry name" value="MRP-S22"/>
    <property type="match status" value="1"/>
</dbReference>
<sequence>MLSHHISKLLRRSYSRAISNCRDFTSTNVETDPTKRDPAPFFFNKEIQQCLETLTTLDYNKVFRTRKDGYKQKPPEFKFLTDEELEEARKAAQYRAKKYLQMPPVVKERLEPSEPLCEDPALQDHDTVKYVFTDITYGLKDRQRSIVVREPGGTLRHAFWKERDRMIQTFLPKPERKLQKPKMFEDEYMKDLLNRNEYEFILDRACVQFEPDDPDYKAITREVYEHINAERHFDVLRSTRHFGPMVFHLVWTSNIDNLLYEMIETNRIEDAALLIRLYHMIHPTTKSAVEQCEHTDDVDFIMHYVRLESLKKDKIQKLLQSYKELQREREIVAEGIKQAHGISSENVNINK</sequence>
<protein>
    <submittedName>
        <fullName evidence="1">28S ribosomal protein S22, mitochondrial</fullName>
    </submittedName>
</protein>
<gene>
    <name evidence="1" type="ORF">ALC60_04395</name>
</gene>
<dbReference type="STRING" id="64791.A0A151X8T9"/>
<evidence type="ECO:0000313" key="1">
    <source>
        <dbReference type="EMBL" id="KYQ56795.1"/>
    </source>
</evidence>
<dbReference type="OrthoDB" id="10052321at2759"/>
<name>A0A151X8T9_9HYME</name>